<dbReference type="InterPro" id="IPR038666">
    <property type="entry name" value="SSP1_head-tail_sf"/>
</dbReference>
<organism evidence="1">
    <name type="scientific">Achromobacter sp. HNDS-1</name>
    <dbReference type="NCBI Taxonomy" id="3151598"/>
    <lineage>
        <taxon>Bacteria</taxon>
        <taxon>Pseudomonadati</taxon>
        <taxon>Pseudomonadota</taxon>
        <taxon>Betaproteobacteria</taxon>
        <taxon>Burkholderiales</taxon>
        <taxon>Alcaligenaceae</taxon>
        <taxon>Achromobacter</taxon>
    </lineage>
</organism>
<dbReference type="InterPro" id="IPR008767">
    <property type="entry name" value="Phage_SPP1_head-tail_adaptor"/>
</dbReference>
<dbReference type="Pfam" id="PF05521">
    <property type="entry name" value="Phage_HCP"/>
    <property type="match status" value="1"/>
</dbReference>
<dbReference type="RefSeq" id="WP_348995651.1">
    <property type="nucleotide sequence ID" value="NZ_CP157584.1"/>
</dbReference>
<dbReference type="Gene3D" id="2.40.10.270">
    <property type="entry name" value="Bacteriophage SPP1 head-tail adaptor protein"/>
    <property type="match status" value="1"/>
</dbReference>
<reference evidence="1" key="1">
    <citation type="submission" date="2024-05" db="EMBL/GenBank/DDBJ databases">
        <title>Transcriptome analysis of the degradation process of organic nitrogen by two heterotrophic nitrifying and aerobic denitrifying bacteria, Achromobacter sp. HNDS-1 and Enterobacter sp. HNDS-6.</title>
        <authorList>
            <person name="Huang Y."/>
        </authorList>
    </citation>
    <scope>NUCLEOTIDE SEQUENCE</scope>
    <source>
        <strain evidence="1">HNDS-1</strain>
    </source>
</reference>
<protein>
    <submittedName>
        <fullName evidence="1">Phage head closure protein</fullName>
    </submittedName>
</protein>
<dbReference type="EMBL" id="CP157584">
    <property type="protein sequence ID" value="XBP00185.1"/>
    <property type="molecule type" value="Genomic_DNA"/>
</dbReference>
<name>A0AAU7LE73_9BURK</name>
<gene>
    <name evidence="1" type="ORF">ABFG95_06830</name>
</gene>
<proteinExistence type="predicted"/>
<sequence length="109" mass="12169">MNAGKRLSRIEIEMREPGRDDWGHESQTWIPHVSGIWANIRYLNGKSFVAAGKEVSESAVSIRIGYRRGITAAMRVRHGDEVFAIKAVLPDETRRRHVDLVCAIGGVDA</sequence>
<accession>A0AAU7LE73</accession>
<dbReference type="AlphaFoldDB" id="A0AAU7LE73"/>
<evidence type="ECO:0000313" key="1">
    <source>
        <dbReference type="EMBL" id="XBP00185.1"/>
    </source>
</evidence>
<dbReference type="NCBIfam" id="TIGR01563">
    <property type="entry name" value="gp16_SPP1"/>
    <property type="match status" value="1"/>
</dbReference>
<dbReference type="KEGG" id="achh:ABFG95_06830"/>